<comment type="domain">
    <text evidence="12">The histidine box domains are involved in binding the catalytic metal ions.</text>
</comment>
<name>A0A9N9X1G4_9DIPT</name>
<evidence type="ECO:0000259" key="14">
    <source>
        <dbReference type="Pfam" id="PF00487"/>
    </source>
</evidence>
<keyword evidence="9" id="KW-0443">Lipid metabolism</keyword>
<evidence type="ECO:0000313" key="15">
    <source>
        <dbReference type="EMBL" id="CAG9812071.1"/>
    </source>
</evidence>
<feature type="domain" description="Fatty acid desaturase" evidence="14">
    <location>
        <begin position="81"/>
        <end position="284"/>
    </location>
</feature>
<evidence type="ECO:0000256" key="10">
    <source>
        <dbReference type="ARBA" id="ARBA00023136"/>
    </source>
</evidence>
<feature type="transmembrane region" description="Helical" evidence="13">
    <location>
        <begin position="223"/>
        <end position="242"/>
    </location>
</feature>
<dbReference type="EMBL" id="OU895880">
    <property type="protein sequence ID" value="CAG9812071.1"/>
    <property type="molecule type" value="Genomic_DNA"/>
</dbReference>
<keyword evidence="16" id="KW-1185">Reference proteome</keyword>
<dbReference type="InterPro" id="IPR005804">
    <property type="entry name" value="FA_desaturase_dom"/>
</dbReference>
<feature type="transmembrane region" description="Helical" evidence="13">
    <location>
        <begin position="51"/>
        <end position="72"/>
    </location>
</feature>
<evidence type="ECO:0000256" key="1">
    <source>
        <dbReference type="ARBA" id="ARBA00004141"/>
    </source>
</evidence>
<evidence type="ECO:0000256" key="5">
    <source>
        <dbReference type="ARBA" id="ARBA00022832"/>
    </source>
</evidence>
<evidence type="ECO:0000256" key="2">
    <source>
        <dbReference type="ARBA" id="ARBA00009295"/>
    </source>
</evidence>
<evidence type="ECO:0000256" key="6">
    <source>
        <dbReference type="ARBA" id="ARBA00022989"/>
    </source>
</evidence>
<keyword evidence="11 12" id="KW-0275">Fatty acid biosynthesis</keyword>
<dbReference type="GO" id="GO:0006636">
    <property type="term" value="P:unsaturated fatty acid biosynthetic process"/>
    <property type="evidence" value="ECO:0007669"/>
    <property type="project" value="TreeGrafter"/>
</dbReference>
<proteinExistence type="inferred from homology"/>
<evidence type="ECO:0000256" key="4">
    <source>
        <dbReference type="ARBA" id="ARBA00022692"/>
    </source>
</evidence>
<dbReference type="PRINTS" id="PR00075">
    <property type="entry name" value="FACDDSATRASE"/>
</dbReference>
<reference evidence="15" key="2">
    <citation type="submission" date="2022-10" db="EMBL/GenBank/DDBJ databases">
        <authorList>
            <consortium name="ENA_rothamsted_submissions"/>
            <consortium name="culmorum"/>
            <person name="King R."/>
        </authorList>
    </citation>
    <scope>NUCLEOTIDE SEQUENCE</scope>
</reference>
<evidence type="ECO:0000256" key="13">
    <source>
        <dbReference type="SAM" id="Phobius"/>
    </source>
</evidence>
<keyword evidence="10 13" id="KW-0472">Membrane</keyword>
<comment type="subcellular location">
    <subcellularLocation>
        <location evidence="1">Membrane</location>
        <topology evidence="1">Multi-pass membrane protein</topology>
    </subcellularLocation>
</comment>
<keyword evidence="3 12" id="KW-0444">Lipid biosynthesis</keyword>
<dbReference type="PANTHER" id="PTHR11351:SF31">
    <property type="entry name" value="DESATURASE 1, ISOFORM A-RELATED"/>
    <property type="match status" value="1"/>
</dbReference>
<dbReference type="GO" id="GO:0004768">
    <property type="term" value="F:stearoyl-CoA 9-desaturase activity"/>
    <property type="evidence" value="ECO:0007669"/>
    <property type="project" value="TreeGrafter"/>
</dbReference>
<reference evidence="15" key="1">
    <citation type="submission" date="2022-01" db="EMBL/GenBank/DDBJ databases">
        <authorList>
            <person name="King R."/>
        </authorList>
    </citation>
    <scope>NUCLEOTIDE SEQUENCE</scope>
</reference>
<feature type="transmembrane region" description="Helical" evidence="13">
    <location>
        <begin position="196"/>
        <end position="217"/>
    </location>
</feature>
<dbReference type="InterPro" id="IPR015876">
    <property type="entry name" value="Acyl-CoA_DS"/>
</dbReference>
<organism evidence="15 16">
    <name type="scientific">Chironomus riparius</name>
    <dbReference type="NCBI Taxonomy" id="315576"/>
    <lineage>
        <taxon>Eukaryota</taxon>
        <taxon>Metazoa</taxon>
        <taxon>Ecdysozoa</taxon>
        <taxon>Arthropoda</taxon>
        <taxon>Hexapoda</taxon>
        <taxon>Insecta</taxon>
        <taxon>Pterygota</taxon>
        <taxon>Neoptera</taxon>
        <taxon>Endopterygota</taxon>
        <taxon>Diptera</taxon>
        <taxon>Nematocera</taxon>
        <taxon>Chironomoidea</taxon>
        <taxon>Chironomidae</taxon>
        <taxon>Chironominae</taxon>
        <taxon>Chironomus</taxon>
    </lineage>
</organism>
<evidence type="ECO:0000256" key="3">
    <source>
        <dbReference type="ARBA" id="ARBA00022516"/>
    </source>
</evidence>
<comment type="similarity">
    <text evidence="2 12">Belongs to the fatty acid desaturase type 1 family.</text>
</comment>
<feature type="transmembrane region" description="Helical" evidence="13">
    <location>
        <begin position="78"/>
        <end position="97"/>
    </location>
</feature>
<evidence type="ECO:0000256" key="12">
    <source>
        <dbReference type="RuleBase" id="RU000581"/>
    </source>
</evidence>
<accession>A0A9N9X1G4</accession>
<dbReference type="Pfam" id="PF00487">
    <property type="entry name" value="FA_desaturase"/>
    <property type="match status" value="1"/>
</dbReference>
<keyword evidence="7 12" id="KW-0560">Oxidoreductase</keyword>
<evidence type="ECO:0000256" key="8">
    <source>
        <dbReference type="ARBA" id="ARBA00023004"/>
    </source>
</evidence>
<keyword evidence="4 12" id="KW-0812">Transmembrane</keyword>
<evidence type="ECO:0000256" key="7">
    <source>
        <dbReference type="ARBA" id="ARBA00023002"/>
    </source>
</evidence>
<keyword evidence="6 13" id="KW-1133">Transmembrane helix</keyword>
<keyword evidence="8" id="KW-0408">Iron</keyword>
<dbReference type="GO" id="GO:0005506">
    <property type="term" value="F:iron ion binding"/>
    <property type="evidence" value="ECO:0007669"/>
    <property type="project" value="TreeGrafter"/>
</dbReference>
<dbReference type="GO" id="GO:0005789">
    <property type="term" value="C:endoplasmic reticulum membrane"/>
    <property type="evidence" value="ECO:0007669"/>
    <property type="project" value="TreeGrafter"/>
</dbReference>
<protein>
    <recommendedName>
        <fullName evidence="14">Fatty acid desaturase domain-containing protein</fullName>
    </recommendedName>
</protein>
<dbReference type="OrthoDB" id="10260134at2759"/>
<dbReference type="PANTHER" id="PTHR11351">
    <property type="entry name" value="ACYL-COA DESATURASE"/>
    <property type="match status" value="1"/>
</dbReference>
<evidence type="ECO:0000256" key="9">
    <source>
        <dbReference type="ARBA" id="ARBA00023098"/>
    </source>
</evidence>
<evidence type="ECO:0000313" key="16">
    <source>
        <dbReference type="Proteomes" id="UP001153620"/>
    </source>
</evidence>
<keyword evidence="5" id="KW-0276">Fatty acid metabolism</keyword>
<dbReference type="Proteomes" id="UP001153620">
    <property type="component" value="Chromosome 4"/>
</dbReference>
<dbReference type="AlphaFoldDB" id="A0A9N9X1G4"/>
<sequence length="396" mass="46093">MTPNPKEEVPTVTNKAETFENTVCDKNSLNVNEESREFPAKLPGPEYKMELVWRNIIIFIILHILCIINFYFDKKLETKLFAMFYALMSGFGVTAGAHRLFSHNSYKTNTALKVMLLYFQSIAFQNSVFEWSRDHRVHHKYTDTNADPHNVRRGFFFSHMGWLLCKKHPDVFKFGSRVSMADLEGDKYVMFQHRHFIPIMLVASLVIPVFIPCYFWNESFWASFLFVGIVRYIFTLHITWLINSAAHTYGMKPYDKNISPSDSYLVGFLAIGEGWHNYHHVFPYDYKTSELAFYSFNLTTAFIDFMAWIGWAYNLKTVSADMIRKRACRTGDGSHKYSKEAGKSDKQLIEEFVLQKSVDENGNMIQGSDGLIWGYEDELMTEDDKNCIKVLKQHAD</sequence>
<evidence type="ECO:0000256" key="11">
    <source>
        <dbReference type="ARBA" id="ARBA00023160"/>
    </source>
</evidence>
<feature type="transmembrane region" description="Helical" evidence="13">
    <location>
        <begin position="291"/>
        <end position="315"/>
    </location>
</feature>
<dbReference type="CDD" id="cd03505">
    <property type="entry name" value="Delta9-FADS-like"/>
    <property type="match status" value="1"/>
</dbReference>
<comment type="cofactor">
    <cofactor evidence="12">
        <name>Fe(2+)</name>
        <dbReference type="ChEBI" id="CHEBI:29033"/>
    </cofactor>
</comment>
<gene>
    <name evidence="15" type="ORF">CHIRRI_LOCUS14876</name>
</gene>